<dbReference type="SUPFAM" id="SSF52096">
    <property type="entry name" value="ClpP/crotonase"/>
    <property type="match status" value="1"/>
</dbReference>
<proteinExistence type="inferred from homology"/>
<evidence type="ECO:0000256" key="2">
    <source>
        <dbReference type="SAM" id="MobiDB-lite"/>
    </source>
</evidence>
<dbReference type="Proteomes" id="UP001501427">
    <property type="component" value="Unassembled WGS sequence"/>
</dbReference>
<dbReference type="CDD" id="cd06558">
    <property type="entry name" value="crotonase-like"/>
    <property type="match status" value="1"/>
</dbReference>
<accession>A0ABN1DZY9</accession>
<dbReference type="PANTHER" id="PTHR43802">
    <property type="entry name" value="ENOYL-COA HYDRATASE"/>
    <property type="match status" value="1"/>
</dbReference>
<dbReference type="InterPro" id="IPR029045">
    <property type="entry name" value="ClpP/crotonase-like_dom_sf"/>
</dbReference>
<dbReference type="EMBL" id="BAAAHD010000016">
    <property type="protein sequence ID" value="GAA0556280.1"/>
    <property type="molecule type" value="Genomic_DNA"/>
</dbReference>
<comment type="similarity">
    <text evidence="1">Belongs to the enoyl-CoA hydratase/isomerase family.</text>
</comment>
<sequence>MDQVVPAVDGALTSRHDGPIRSETVNEIALITLNRPERLNAFTAEMRALYLAALDRADRDPDVRAIVVTGAGRAFSAGADFKALEGLDAETMRARAAEQELPFDTAMRLRKPLIAAVNGPVAGIGMAHALMADVRFAAPEATFTTAFARLGLTAEGGLAWLLSRLVGTARALDLLYSSRTVGAAEAERIGLVQWTVPADELLDRARDYAAGLAANSAHSLARMREQVHAAWEQDWRTAYAFSQDLVYESLDRPEFAELAARRSAQRTGRAAGSGTVPSRPSSA</sequence>
<evidence type="ECO:0000256" key="1">
    <source>
        <dbReference type="ARBA" id="ARBA00005254"/>
    </source>
</evidence>
<gene>
    <name evidence="3" type="ORF">GCM10009546_17990</name>
</gene>
<dbReference type="Gene3D" id="3.90.226.10">
    <property type="entry name" value="2-enoyl-CoA Hydratase, Chain A, domain 1"/>
    <property type="match status" value="1"/>
</dbReference>
<evidence type="ECO:0000313" key="3">
    <source>
        <dbReference type="EMBL" id="GAA0556280.1"/>
    </source>
</evidence>
<dbReference type="PANTHER" id="PTHR43802:SF1">
    <property type="entry name" value="IP11341P-RELATED"/>
    <property type="match status" value="1"/>
</dbReference>
<reference evidence="3 4" key="1">
    <citation type="journal article" date="2019" name="Int. J. Syst. Evol. Microbiol.">
        <title>The Global Catalogue of Microorganisms (GCM) 10K type strain sequencing project: providing services to taxonomists for standard genome sequencing and annotation.</title>
        <authorList>
            <consortium name="The Broad Institute Genomics Platform"/>
            <consortium name="The Broad Institute Genome Sequencing Center for Infectious Disease"/>
            <person name="Wu L."/>
            <person name="Ma J."/>
        </authorList>
    </citation>
    <scope>NUCLEOTIDE SEQUENCE [LARGE SCALE GENOMIC DNA]</scope>
    <source>
        <strain evidence="3 4">JCM 10667</strain>
    </source>
</reference>
<keyword evidence="4" id="KW-1185">Reference proteome</keyword>
<evidence type="ECO:0000313" key="4">
    <source>
        <dbReference type="Proteomes" id="UP001501427"/>
    </source>
</evidence>
<dbReference type="InterPro" id="IPR001753">
    <property type="entry name" value="Enoyl-CoA_hydra/iso"/>
</dbReference>
<organism evidence="3 4">
    <name type="scientific">Actinomadura livida</name>
    <dbReference type="NCBI Taxonomy" id="79909"/>
    <lineage>
        <taxon>Bacteria</taxon>
        <taxon>Bacillati</taxon>
        <taxon>Actinomycetota</taxon>
        <taxon>Actinomycetes</taxon>
        <taxon>Streptosporangiales</taxon>
        <taxon>Thermomonosporaceae</taxon>
        <taxon>Actinomadura</taxon>
    </lineage>
</organism>
<dbReference type="Pfam" id="PF00378">
    <property type="entry name" value="ECH_1"/>
    <property type="match status" value="1"/>
</dbReference>
<comment type="caution">
    <text evidence="3">The sequence shown here is derived from an EMBL/GenBank/DDBJ whole genome shotgun (WGS) entry which is preliminary data.</text>
</comment>
<name>A0ABN1DZY9_9ACTN</name>
<protein>
    <recommendedName>
        <fullName evidence="5">Enoyl-CoA hydratase</fullName>
    </recommendedName>
</protein>
<evidence type="ECO:0008006" key="5">
    <source>
        <dbReference type="Google" id="ProtNLM"/>
    </source>
</evidence>
<feature type="region of interest" description="Disordered" evidence="2">
    <location>
        <begin position="261"/>
        <end position="283"/>
    </location>
</feature>